<comment type="caution">
    <text evidence="4">The sequence shown here is derived from an EMBL/GenBank/DDBJ whole genome shotgun (WGS) entry which is preliminary data.</text>
</comment>
<dbReference type="InterPro" id="IPR045004">
    <property type="entry name" value="ECH_dom"/>
</dbReference>
<dbReference type="PhylomeDB" id="Q55D79"/>
<proteinExistence type="predicted"/>
<dbReference type="eggNOG" id="ENOG502RY3N">
    <property type="taxonomic scope" value="Eukaryota"/>
</dbReference>
<dbReference type="GeneID" id="8617208"/>
<dbReference type="Proteomes" id="UP000002195">
    <property type="component" value="Unassembled WGS sequence"/>
</dbReference>
<keyword evidence="1" id="KW-0378">Hydrolase</keyword>
<dbReference type="SMR" id="Q55D79"/>
<protein>
    <recommendedName>
        <fullName evidence="3">Enoyl-CoA hydratase/isomerase domain-containing protein</fullName>
    </recommendedName>
</protein>
<feature type="region of interest" description="Disordered" evidence="2">
    <location>
        <begin position="50"/>
        <end position="71"/>
    </location>
</feature>
<dbReference type="AlphaFoldDB" id="Q55D79"/>
<evidence type="ECO:0000259" key="3">
    <source>
        <dbReference type="Pfam" id="PF16113"/>
    </source>
</evidence>
<reference evidence="4 5" key="1">
    <citation type="journal article" date="2005" name="Nature">
        <title>The genome of the social amoeba Dictyostelium discoideum.</title>
        <authorList>
            <consortium name="The Dictyostelium discoideum Sequencing Consortium"/>
            <person name="Eichinger L."/>
            <person name="Pachebat J.A."/>
            <person name="Glockner G."/>
            <person name="Rajandream M.A."/>
            <person name="Sucgang R."/>
            <person name="Berriman M."/>
            <person name="Song J."/>
            <person name="Olsen R."/>
            <person name="Szafranski K."/>
            <person name="Xu Q."/>
            <person name="Tunggal B."/>
            <person name="Kummerfeld S."/>
            <person name="Madera M."/>
            <person name="Konfortov B.A."/>
            <person name="Rivero F."/>
            <person name="Bankier A.T."/>
            <person name="Lehmann R."/>
            <person name="Hamlin N."/>
            <person name="Davies R."/>
            <person name="Gaudet P."/>
            <person name="Fey P."/>
            <person name="Pilcher K."/>
            <person name="Chen G."/>
            <person name="Saunders D."/>
            <person name="Sodergren E."/>
            <person name="Davis P."/>
            <person name="Kerhornou A."/>
            <person name="Nie X."/>
            <person name="Hall N."/>
            <person name="Anjard C."/>
            <person name="Hemphill L."/>
            <person name="Bason N."/>
            <person name="Farbrother P."/>
            <person name="Desany B."/>
            <person name="Just E."/>
            <person name="Morio T."/>
            <person name="Rost R."/>
            <person name="Churcher C."/>
            <person name="Cooper J."/>
            <person name="Haydock S."/>
            <person name="van Driessche N."/>
            <person name="Cronin A."/>
            <person name="Goodhead I."/>
            <person name="Muzny D."/>
            <person name="Mourier T."/>
            <person name="Pain A."/>
            <person name="Lu M."/>
            <person name="Harper D."/>
            <person name="Lindsay R."/>
            <person name="Hauser H."/>
            <person name="James K."/>
            <person name="Quiles M."/>
            <person name="Madan Babu M."/>
            <person name="Saito T."/>
            <person name="Buchrieser C."/>
            <person name="Wardroper A."/>
            <person name="Felder M."/>
            <person name="Thangavelu M."/>
            <person name="Johnson D."/>
            <person name="Knights A."/>
            <person name="Loulseged H."/>
            <person name="Mungall K."/>
            <person name="Oliver K."/>
            <person name="Price C."/>
            <person name="Quail M.A."/>
            <person name="Urushihara H."/>
            <person name="Hernandez J."/>
            <person name="Rabbinowitsch E."/>
            <person name="Steffen D."/>
            <person name="Sanders M."/>
            <person name="Ma J."/>
            <person name="Kohara Y."/>
            <person name="Sharp S."/>
            <person name="Simmonds M."/>
            <person name="Spiegler S."/>
            <person name="Tivey A."/>
            <person name="Sugano S."/>
            <person name="White B."/>
            <person name="Walker D."/>
            <person name="Woodward J."/>
            <person name="Winckler T."/>
            <person name="Tanaka Y."/>
            <person name="Shaulsky G."/>
            <person name="Schleicher M."/>
            <person name="Weinstock G."/>
            <person name="Rosenthal A."/>
            <person name="Cox E.C."/>
            <person name="Chisholm R.L."/>
            <person name="Gibbs R."/>
            <person name="Loomis W.F."/>
            <person name="Platzer M."/>
            <person name="Kay R.R."/>
            <person name="Williams J."/>
            <person name="Dear P.H."/>
            <person name="Noegel A.A."/>
            <person name="Barrell B."/>
            <person name="Kuspa A."/>
        </authorList>
    </citation>
    <scope>NUCLEOTIDE SEQUENCE [LARGE SCALE GENOMIC DNA]</scope>
    <source>
        <strain evidence="4 5">AX4</strain>
    </source>
</reference>
<dbReference type="EMBL" id="AAFI02000005">
    <property type="protein sequence ID" value="EAL72228.1"/>
    <property type="molecule type" value="Genomic_DNA"/>
</dbReference>
<organism evidence="4 5">
    <name type="scientific">Dictyostelium discoideum</name>
    <name type="common">Social amoeba</name>
    <dbReference type="NCBI Taxonomy" id="44689"/>
    <lineage>
        <taxon>Eukaryota</taxon>
        <taxon>Amoebozoa</taxon>
        <taxon>Evosea</taxon>
        <taxon>Eumycetozoa</taxon>
        <taxon>Dictyostelia</taxon>
        <taxon>Dictyosteliales</taxon>
        <taxon>Dictyosteliaceae</taxon>
        <taxon>Dictyostelium</taxon>
    </lineage>
</organism>
<sequence>MLGLRKISNCGNKTYISRSYATIVKRKASKSGLDFGKKIDFKNLEKVEPIQPKPFVPTSTPPTNDKRLTNIESNKKSEEKFYYSPNFSKLGVLANVNELNENWGHFKGDTNEKGVETGSSFTLSTKSKIEMGKNSSGFSVPFPRISGQGAPIVCVPSTFGQTYSRGMLNNRDTLNALDMMTMGEVEHFIKYQIANEVVSAYSIHTTTPGVIQCGGLDFVKLYQSKNDTKFLSEYFKKVSKMFYLMSVAPKPQVSIIDGLTIGAGVGFTANSGFRIGSENSILTIPDCAVGFFPNAGNIRFLNRLDGGVGLYLALTGRRVRGAELIQCGLVDFLIPTNMIPTLDDQLSRLPLKNHERLIANIATFSVPAETQLDGRETHLDIYRDAIKRCFENKTTIEQVIEALENESDKTYDWAQRCIKNINKSSPISIKLTMRLFNESPTDLSSNEYFERDYNISMALVNDSESDLWEGIRANLIDSREPIWRHKSYTEVDDKLIDDIINYKPPTAESVLKLTPFKSTYLMFEDVLNEYFNLNQFTLSGEVRSVFEAHTGNPFTKDYDDAIEIFFKGARSDKYQIDRNSASILTEMSEIDMATL</sequence>
<dbReference type="InterPro" id="IPR029045">
    <property type="entry name" value="ClpP/crotonase-like_dom_sf"/>
</dbReference>
<evidence type="ECO:0000256" key="2">
    <source>
        <dbReference type="SAM" id="MobiDB-lite"/>
    </source>
</evidence>
<dbReference type="GO" id="GO:0006574">
    <property type="term" value="P:L-valine catabolic process"/>
    <property type="evidence" value="ECO:0000318"/>
    <property type="project" value="GO_Central"/>
</dbReference>
<accession>Q55D79</accession>
<dbReference type="FunCoup" id="Q55D79">
    <property type="interactions" value="153"/>
</dbReference>
<dbReference type="STRING" id="44689.Q55D79"/>
<dbReference type="VEuPathDB" id="AmoebaDB:DDB_G0269756"/>
<dbReference type="Pfam" id="PF16113">
    <property type="entry name" value="ECH_2"/>
    <property type="match status" value="1"/>
</dbReference>
<dbReference type="PANTHER" id="PTHR43176">
    <property type="entry name" value="3-HYDROXYISOBUTYRYL-COA HYDROLASE-RELATED"/>
    <property type="match status" value="1"/>
</dbReference>
<keyword evidence="5" id="KW-1185">Reference proteome</keyword>
<dbReference type="OMA" id="IHTTTPG"/>
<dbReference type="PANTHER" id="PTHR43176:SF1">
    <property type="entry name" value="ENOYL-COA HYDRATASE_ISOMERASE DOMAIN-CONTAINING PROTEIN"/>
    <property type="match status" value="1"/>
</dbReference>
<dbReference type="InterPro" id="IPR032259">
    <property type="entry name" value="HIBYL-CoA-H"/>
</dbReference>
<dbReference type="InParanoid" id="Q55D79"/>
<dbReference type="RefSeq" id="XP_646252.1">
    <property type="nucleotide sequence ID" value="XM_641160.1"/>
</dbReference>
<dbReference type="SUPFAM" id="SSF52096">
    <property type="entry name" value="ClpP/crotonase"/>
    <property type="match status" value="1"/>
</dbReference>
<dbReference type="KEGG" id="ddi:DDB_G0269756"/>
<dbReference type="HOGENOM" id="CLU_458876_0_0_1"/>
<dbReference type="dictyBase" id="DDB_G0269756"/>
<dbReference type="GO" id="GO:0003860">
    <property type="term" value="F:3-hydroxyisobutyryl-CoA hydrolase activity"/>
    <property type="evidence" value="ECO:0000318"/>
    <property type="project" value="GO_Central"/>
</dbReference>
<dbReference type="GO" id="GO:0005739">
    <property type="term" value="C:mitochondrion"/>
    <property type="evidence" value="ECO:0000318"/>
    <property type="project" value="GO_Central"/>
</dbReference>
<evidence type="ECO:0000256" key="1">
    <source>
        <dbReference type="ARBA" id="ARBA00022801"/>
    </source>
</evidence>
<name>Q55D79_DICDI</name>
<feature type="domain" description="Enoyl-CoA hydratase/isomerase" evidence="3">
    <location>
        <begin position="167"/>
        <end position="499"/>
    </location>
</feature>
<evidence type="ECO:0000313" key="4">
    <source>
        <dbReference type="EMBL" id="EAL72228.1"/>
    </source>
</evidence>
<dbReference type="FunFam" id="3.90.226.10:FF:000172">
    <property type="entry name" value="3-hydroxyisobutyryl-CoA hydrolase, mitochondrial"/>
    <property type="match status" value="1"/>
</dbReference>
<evidence type="ECO:0000313" key="5">
    <source>
        <dbReference type="Proteomes" id="UP000002195"/>
    </source>
</evidence>
<gene>
    <name evidence="4" type="ORF">DDB_G0269756</name>
</gene>
<dbReference type="Gene3D" id="3.90.226.10">
    <property type="entry name" value="2-enoyl-CoA Hydratase, Chain A, domain 1"/>
    <property type="match status" value="1"/>
</dbReference>
<dbReference type="CDD" id="cd06558">
    <property type="entry name" value="crotonase-like"/>
    <property type="match status" value="1"/>
</dbReference>
<dbReference type="PaxDb" id="44689-DDB0190529"/>